<accession>A0ABW9Z8U3</accession>
<dbReference type="EMBL" id="JAABLM010000003">
    <property type="protein sequence ID" value="NBL64219.1"/>
    <property type="molecule type" value="Genomic_DNA"/>
</dbReference>
<evidence type="ECO:0000256" key="2">
    <source>
        <dbReference type="SAM" id="SignalP"/>
    </source>
</evidence>
<feature type="compositionally biased region" description="Low complexity" evidence="1">
    <location>
        <begin position="292"/>
        <end position="310"/>
    </location>
</feature>
<evidence type="ECO:0000256" key="1">
    <source>
        <dbReference type="SAM" id="MobiDB-lite"/>
    </source>
</evidence>
<keyword evidence="2" id="KW-0732">Signal</keyword>
<feature type="signal peptide" evidence="2">
    <location>
        <begin position="1"/>
        <end position="19"/>
    </location>
</feature>
<dbReference type="RefSeq" id="WP_166536047.1">
    <property type="nucleotide sequence ID" value="NZ_JAABLM010000003.1"/>
</dbReference>
<organism evidence="3 4">
    <name type="scientific">Flavobacterium ichthyis</name>
    <dbReference type="NCBI Taxonomy" id="2698827"/>
    <lineage>
        <taxon>Bacteria</taxon>
        <taxon>Pseudomonadati</taxon>
        <taxon>Bacteroidota</taxon>
        <taxon>Flavobacteriia</taxon>
        <taxon>Flavobacteriales</taxon>
        <taxon>Flavobacteriaceae</taxon>
        <taxon>Flavobacterium</taxon>
    </lineage>
</organism>
<feature type="chain" id="PRO_5046993257" evidence="2">
    <location>
        <begin position="20"/>
        <end position="407"/>
    </location>
</feature>
<dbReference type="Proteomes" id="UP000798602">
    <property type="component" value="Unassembled WGS sequence"/>
</dbReference>
<gene>
    <name evidence="3" type="ORF">GV828_03275</name>
</gene>
<name>A0ABW9Z8U3_9FLAO</name>
<keyword evidence="4" id="KW-1185">Reference proteome</keyword>
<feature type="region of interest" description="Disordered" evidence="1">
    <location>
        <begin position="246"/>
        <end position="407"/>
    </location>
</feature>
<comment type="caution">
    <text evidence="3">The sequence shown here is derived from an EMBL/GenBank/DDBJ whole genome shotgun (WGS) entry which is preliminary data.</text>
</comment>
<feature type="compositionally biased region" description="Polar residues" evidence="1">
    <location>
        <begin position="355"/>
        <end position="407"/>
    </location>
</feature>
<feature type="compositionally biased region" description="Basic and acidic residues" evidence="1">
    <location>
        <begin position="315"/>
        <end position="324"/>
    </location>
</feature>
<feature type="compositionally biased region" description="Polar residues" evidence="1">
    <location>
        <begin position="325"/>
        <end position="341"/>
    </location>
</feature>
<evidence type="ECO:0000313" key="3">
    <source>
        <dbReference type="EMBL" id="NBL64219.1"/>
    </source>
</evidence>
<reference evidence="4" key="1">
    <citation type="submission" date="2020-01" db="EMBL/GenBank/DDBJ databases">
        <title>Sphingomonas sp. strain CSW-10.</title>
        <authorList>
            <person name="Chen W.-M."/>
        </authorList>
    </citation>
    <scope>NUCLEOTIDE SEQUENCE [LARGE SCALE GENOMIC DNA]</scope>
    <source>
        <strain evidence="4">NST-5</strain>
    </source>
</reference>
<sequence length="407" mass="46912">MKTKYTFLALLLAFFTIHAQDRTTVTANSTDISDNLDLRAVASIFGDSRDLADFEQRLNDPKMQISNLDLNGDNRVDYLRVIEATENGLHLIIIQSVLERDVFQDVATIEVERDRNNNVQVQVVGDVFMYGNNYIYEPVYVTRPAIFNIFWTNYYRPYVSPWYWDYYPTYYYAWNPYPIFRYRRNVHVHINVHNHYNYVDVRRSTRAVALHQTRRSDGYAVRNPQRSFVNRNTNVTNRYELDRNRNTLTNGTRTAESQSVRATGTRGSSTRNTAIINNETSTTRNVETKAVRNNSGRNNSGRNNSGRNNSLTTEKATRVNRDSSNENSMIRSNNTNLTRNTGNDRVEATSRKAATRTTQPNVTPRTQRNQPARSNISRSAQNNQRATIPSQSRGNSSRENSTSGSRR</sequence>
<feature type="compositionally biased region" description="Polar residues" evidence="1">
    <location>
        <begin position="255"/>
        <end position="285"/>
    </location>
</feature>
<proteinExistence type="predicted"/>
<evidence type="ECO:0000313" key="4">
    <source>
        <dbReference type="Proteomes" id="UP000798602"/>
    </source>
</evidence>
<protein>
    <submittedName>
        <fullName evidence="3">Uncharacterized protein</fullName>
    </submittedName>
</protein>